<evidence type="ECO:0000259" key="5">
    <source>
        <dbReference type="Pfam" id="PF25954"/>
    </source>
</evidence>
<dbReference type="Pfam" id="PF25954">
    <property type="entry name" value="Beta-barrel_RND_2"/>
    <property type="match status" value="1"/>
</dbReference>
<evidence type="ECO:0000256" key="3">
    <source>
        <dbReference type="SAM" id="Phobius"/>
    </source>
</evidence>
<feature type="region of interest" description="Disordered" evidence="2">
    <location>
        <begin position="1"/>
        <end position="22"/>
    </location>
</feature>
<keyword evidence="3" id="KW-0812">Transmembrane</keyword>
<feature type="domain" description="CusB-like beta-barrel" evidence="5">
    <location>
        <begin position="272"/>
        <end position="314"/>
    </location>
</feature>
<protein>
    <submittedName>
        <fullName evidence="6">HlyD family secretion protein</fullName>
    </submittedName>
</protein>
<feature type="transmembrane region" description="Helical" evidence="3">
    <location>
        <begin position="31"/>
        <end position="49"/>
    </location>
</feature>
<proteinExistence type="predicted"/>
<dbReference type="KEGG" id="sbar:H5V43_19625"/>
<dbReference type="Gene3D" id="2.40.30.170">
    <property type="match status" value="1"/>
</dbReference>
<dbReference type="InterPro" id="IPR058792">
    <property type="entry name" value="Beta-barrel_RND_2"/>
</dbReference>
<feature type="domain" description="Multidrug resistance protein MdtA-like barrel-sandwich hybrid" evidence="4">
    <location>
        <begin position="71"/>
        <end position="264"/>
    </location>
</feature>
<accession>A0A7M2GLP6</accession>
<reference evidence="7" key="1">
    <citation type="submission" date="2020-08" db="EMBL/GenBank/DDBJ databases">
        <title>Complete genome sequence of Sphingobium barthaii strain KK22, a high-molecular-weight polycyclic aromatic hydrocarbon-degrading soil bacterium.</title>
        <authorList>
            <person name="Mori J.F."/>
            <person name="Kanaly R.A."/>
        </authorList>
    </citation>
    <scope>NUCLEOTIDE SEQUENCE [LARGE SCALE GENOMIC DNA]</scope>
    <source>
        <strain evidence="7">KK22</strain>
    </source>
</reference>
<dbReference type="AlphaFoldDB" id="A0A7M2GLP6"/>
<dbReference type="EMBL" id="CP060036">
    <property type="protein sequence ID" value="QOT73438.1"/>
    <property type="molecule type" value="Genomic_DNA"/>
</dbReference>
<feature type="coiled-coil region" evidence="1">
    <location>
        <begin position="131"/>
        <end position="231"/>
    </location>
</feature>
<keyword evidence="3" id="KW-1133">Transmembrane helix</keyword>
<keyword evidence="1" id="KW-0175">Coiled coil</keyword>
<keyword evidence="3" id="KW-0472">Membrane</keyword>
<dbReference type="InterPro" id="IPR058625">
    <property type="entry name" value="MdtA-like_BSH"/>
</dbReference>
<dbReference type="Proteomes" id="UP000593663">
    <property type="component" value="Chromosome 2"/>
</dbReference>
<evidence type="ECO:0000259" key="4">
    <source>
        <dbReference type="Pfam" id="PF25917"/>
    </source>
</evidence>
<dbReference type="RefSeq" id="WP_171009943.1">
    <property type="nucleotide sequence ID" value="NZ_BATN01000056.1"/>
</dbReference>
<dbReference type="InterPro" id="IPR050739">
    <property type="entry name" value="MFP"/>
</dbReference>
<dbReference type="Gene3D" id="2.40.50.100">
    <property type="match status" value="1"/>
</dbReference>
<sequence length="388" mass="41244">MSSETVASSPPHGDDSGQSRSSALRSPRARLILLLVALALIGGGVLWLIRFETFGKYQESTNDAYIQADSITVAPKVSGYVDRVFVDENQDVKAGQPLVQIDPRDYRAQAAQSVAQIDVAKANAAGVVAQIAEQRAAVAQAEADLNAANANATFAAREVERYRPLAASGAETRERLSELQNQATQARARAAAARATLTSAQKRIATLQTQVRQAEAQGEAARAQLSAASTNVEATILRAAVDGRIGDRSVRQGQFVQAASRLMTLVPKASLYVEANFKETQLGLMRVGQPVTIAVDALPGIELPGRVASIAPGTGAQFSVLPPQNATGNFTKIVQRIPVRIAVSAGPETRKLLVPGMSVEVSVDTRSARNAAAQIRREQERHNARIGR</sequence>
<dbReference type="PRINTS" id="PR01490">
    <property type="entry name" value="RTXTOXIND"/>
</dbReference>
<evidence type="ECO:0000313" key="7">
    <source>
        <dbReference type="Proteomes" id="UP000593663"/>
    </source>
</evidence>
<dbReference type="Pfam" id="PF25917">
    <property type="entry name" value="BSH_RND"/>
    <property type="match status" value="1"/>
</dbReference>
<evidence type="ECO:0000256" key="2">
    <source>
        <dbReference type="SAM" id="MobiDB-lite"/>
    </source>
</evidence>
<name>A0A7M2GLP6_SPHSA</name>
<dbReference type="Gene3D" id="1.10.287.470">
    <property type="entry name" value="Helix hairpin bin"/>
    <property type="match status" value="2"/>
</dbReference>
<organism evidence="6 7">
    <name type="scientific">Sphingobium fuliginis (strain ATCC 27551)</name>
    <dbReference type="NCBI Taxonomy" id="336203"/>
    <lineage>
        <taxon>Bacteria</taxon>
        <taxon>Pseudomonadati</taxon>
        <taxon>Pseudomonadota</taxon>
        <taxon>Alphaproteobacteria</taxon>
        <taxon>Sphingomonadales</taxon>
        <taxon>Sphingomonadaceae</taxon>
        <taxon>Sphingobium</taxon>
    </lineage>
</organism>
<evidence type="ECO:0000256" key="1">
    <source>
        <dbReference type="SAM" id="Coils"/>
    </source>
</evidence>
<dbReference type="PANTHER" id="PTHR30386">
    <property type="entry name" value="MEMBRANE FUSION SUBUNIT OF EMRAB-TOLC MULTIDRUG EFFLUX PUMP"/>
    <property type="match status" value="1"/>
</dbReference>
<gene>
    <name evidence="6" type="ORF">H5V43_19625</name>
</gene>
<dbReference type="PANTHER" id="PTHR30386:SF24">
    <property type="entry name" value="MULTIDRUG RESISTANCE EFFLUX PUMP"/>
    <property type="match status" value="1"/>
</dbReference>
<evidence type="ECO:0000313" key="6">
    <source>
        <dbReference type="EMBL" id="QOT73438.1"/>
    </source>
</evidence>
<dbReference type="GO" id="GO:0055085">
    <property type="term" value="P:transmembrane transport"/>
    <property type="evidence" value="ECO:0007669"/>
    <property type="project" value="InterPro"/>
</dbReference>
<dbReference type="SUPFAM" id="SSF111369">
    <property type="entry name" value="HlyD-like secretion proteins"/>
    <property type="match status" value="2"/>
</dbReference>